<feature type="signal peptide" evidence="1">
    <location>
        <begin position="1"/>
        <end position="22"/>
    </location>
</feature>
<evidence type="ECO:0008006" key="4">
    <source>
        <dbReference type="Google" id="ProtNLM"/>
    </source>
</evidence>
<evidence type="ECO:0000313" key="3">
    <source>
        <dbReference type="Proteomes" id="UP000036356"/>
    </source>
</evidence>
<dbReference type="Proteomes" id="UP000036356">
    <property type="component" value="Unassembled WGS sequence"/>
</dbReference>
<feature type="chain" id="PRO_5039530295" description="Lipoprotein" evidence="1">
    <location>
        <begin position="23"/>
        <end position="139"/>
    </location>
</feature>
<reference evidence="2 3" key="1">
    <citation type="submission" date="2015-06" db="EMBL/GenBank/DDBJ databases">
        <title>Draft genome of the moderately acidophilic sulfate reducer Candidatus Desulfosporosinus acididurans strain M1.</title>
        <authorList>
            <person name="Poehlein A."/>
            <person name="Petzsch P."/>
            <person name="Johnson B.D."/>
            <person name="Schloemann M."/>
            <person name="Daniel R."/>
            <person name="Muehling M."/>
        </authorList>
    </citation>
    <scope>NUCLEOTIDE SEQUENCE [LARGE SCALE GENOMIC DNA]</scope>
    <source>
        <strain evidence="2 3">M1</strain>
    </source>
</reference>
<dbReference type="RefSeq" id="WP_047811520.1">
    <property type="nucleotide sequence ID" value="NZ_LDZY01000015.1"/>
</dbReference>
<gene>
    <name evidence="2" type="ORF">DEAC_c37270</name>
</gene>
<keyword evidence="1" id="KW-0732">Signal</keyword>
<keyword evidence="3" id="KW-1185">Reference proteome</keyword>
<dbReference type="EMBL" id="LDZY01000015">
    <property type="protein sequence ID" value="KLU64297.1"/>
    <property type="molecule type" value="Genomic_DNA"/>
</dbReference>
<dbReference type="PROSITE" id="PS51257">
    <property type="entry name" value="PROKAR_LIPOPROTEIN"/>
    <property type="match status" value="1"/>
</dbReference>
<protein>
    <recommendedName>
        <fullName evidence="4">Lipoprotein</fullName>
    </recommendedName>
</protein>
<dbReference type="PATRIC" id="fig|476652.3.peg.3943"/>
<sequence>MKKAFYCLMVLMILTAVVSCGTKPPNTTANNTANTSSNSSNAKTYTKEFSYLPAYNGIKSAVSYKPASTAQPLGKATYIIQNAKDTQVFENYEALLKKDGWTITHEEKVINFSAKKQDHIANISISIYGTGVMLTIESK</sequence>
<evidence type="ECO:0000313" key="2">
    <source>
        <dbReference type="EMBL" id="KLU64297.1"/>
    </source>
</evidence>
<proteinExistence type="predicted"/>
<evidence type="ECO:0000256" key="1">
    <source>
        <dbReference type="SAM" id="SignalP"/>
    </source>
</evidence>
<comment type="caution">
    <text evidence="2">The sequence shown here is derived from an EMBL/GenBank/DDBJ whole genome shotgun (WGS) entry which is preliminary data.</text>
</comment>
<dbReference type="AlphaFoldDB" id="A0A0J1FLQ1"/>
<organism evidence="2 3">
    <name type="scientific">Desulfosporosinus acididurans</name>
    <dbReference type="NCBI Taxonomy" id="476652"/>
    <lineage>
        <taxon>Bacteria</taxon>
        <taxon>Bacillati</taxon>
        <taxon>Bacillota</taxon>
        <taxon>Clostridia</taxon>
        <taxon>Eubacteriales</taxon>
        <taxon>Desulfitobacteriaceae</taxon>
        <taxon>Desulfosporosinus</taxon>
    </lineage>
</organism>
<name>A0A0J1FLQ1_9FIRM</name>
<accession>A0A0J1FLQ1</accession>